<gene>
    <name evidence="1" type="ORF">AW10_01840</name>
</gene>
<proteinExistence type="predicted"/>
<comment type="caution">
    <text evidence="1">The sequence shown here is derived from an EMBL/GenBank/DDBJ whole genome shotgun (WGS) entry which is preliminary data.</text>
</comment>
<dbReference type="PATRIC" id="fig|1454003.3.peg.1891"/>
<dbReference type="EMBL" id="JEMX01000035">
    <property type="protein sequence ID" value="EXI80372.1"/>
    <property type="molecule type" value="Genomic_DNA"/>
</dbReference>
<reference evidence="1 2" key="1">
    <citation type="submission" date="2014-02" db="EMBL/GenBank/DDBJ databases">
        <title>Expanding our view of genomic diversity in Candidatus Accumulibacter clades.</title>
        <authorList>
            <person name="Skennerton C.T."/>
            <person name="Barr J.J."/>
            <person name="Slater F.R."/>
            <person name="Bond P.L."/>
            <person name="Tyson G.W."/>
        </authorList>
    </citation>
    <scope>NUCLEOTIDE SEQUENCE [LARGE SCALE GENOMIC DNA]</scope>
    <source>
        <strain evidence="2">BA-92</strain>
    </source>
</reference>
<protein>
    <submittedName>
        <fullName evidence="1">Uncharacterized protein</fullName>
    </submittedName>
</protein>
<evidence type="ECO:0000313" key="1">
    <source>
        <dbReference type="EMBL" id="EXI80372.1"/>
    </source>
</evidence>
<evidence type="ECO:0000313" key="2">
    <source>
        <dbReference type="Proteomes" id="UP000021816"/>
    </source>
</evidence>
<dbReference type="AlphaFoldDB" id="A0A011PTN4"/>
<dbReference type="STRING" id="1454003.AW10_01840"/>
<organism evidence="1 2">
    <name type="scientific">Candidatus Accumulibacter appositus</name>
    <dbReference type="NCBI Taxonomy" id="1454003"/>
    <lineage>
        <taxon>Bacteria</taxon>
        <taxon>Pseudomonadati</taxon>
        <taxon>Pseudomonadota</taxon>
        <taxon>Betaproteobacteria</taxon>
        <taxon>Candidatus Accumulibacter</taxon>
    </lineage>
</organism>
<accession>A0A011PTN4</accession>
<dbReference type="Proteomes" id="UP000021816">
    <property type="component" value="Unassembled WGS sequence"/>
</dbReference>
<name>A0A011PTN4_9PROT</name>
<sequence length="38" mass="4380">MLVYSTRAEDFQAIKRLREQGLSVSEAVERLVIERASQ</sequence>